<accession>A0A6J5Q748</accession>
<evidence type="ECO:0000313" key="2">
    <source>
        <dbReference type="EMBL" id="CAB4180129.1"/>
    </source>
</evidence>
<name>A0A6J5Q748_9CAUD</name>
<protein>
    <submittedName>
        <fullName evidence="2">Uncharacterized protein</fullName>
    </submittedName>
</protein>
<evidence type="ECO:0000256" key="1">
    <source>
        <dbReference type="SAM" id="MobiDB-lite"/>
    </source>
</evidence>
<gene>
    <name evidence="2" type="ORF">UFOVP1040_31</name>
</gene>
<reference evidence="2" key="1">
    <citation type="submission" date="2020-05" db="EMBL/GenBank/DDBJ databases">
        <authorList>
            <person name="Chiriac C."/>
            <person name="Salcher M."/>
            <person name="Ghai R."/>
            <person name="Kavagutti S V."/>
        </authorList>
    </citation>
    <scope>NUCLEOTIDE SEQUENCE</scope>
</reference>
<organism evidence="2">
    <name type="scientific">uncultured Caudovirales phage</name>
    <dbReference type="NCBI Taxonomy" id="2100421"/>
    <lineage>
        <taxon>Viruses</taxon>
        <taxon>Duplodnaviria</taxon>
        <taxon>Heunggongvirae</taxon>
        <taxon>Uroviricota</taxon>
        <taxon>Caudoviricetes</taxon>
        <taxon>Peduoviridae</taxon>
        <taxon>Maltschvirus</taxon>
        <taxon>Maltschvirus maltsch</taxon>
    </lineage>
</organism>
<feature type="region of interest" description="Disordered" evidence="1">
    <location>
        <begin position="52"/>
        <end position="74"/>
    </location>
</feature>
<dbReference type="EMBL" id="LR796994">
    <property type="protein sequence ID" value="CAB4180129.1"/>
    <property type="molecule type" value="Genomic_DNA"/>
</dbReference>
<proteinExistence type="predicted"/>
<sequence length="74" mass="8667">MSDTGETFRAMTAHRKRVREVWGRPCPVCVEKLPRANPTILIPQRRCRIHGYTDPRPELTSEQHQAIEDDRLKD</sequence>